<dbReference type="Proteomes" id="UP000821865">
    <property type="component" value="Chromosome 1"/>
</dbReference>
<evidence type="ECO:0000313" key="1">
    <source>
        <dbReference type="EMBL" id="KAH7978978.1"/>
    </source>
</evidence>
<comment type="caution">
    <text evidence="1">The sequence shown here is derived from an EMBL/GenBank/DDBJ whole genome shotgun (WGS) entry which is preliminary data.</text>
</comment>
<organism evidence="1 2">
    <name type="scientific">Dermacentor silvarum</name>
    <name type="common">Tick</name>
    <dbReference type="NCBI Taxonomy" id="543639"/>
    <lineage>
        <taxon>Eukaryota</taxon>
        <taxon>Metazoa</taxon>
        <taxon>Ecdysozoa</taxon>
        <taxon>Arthropoda</taxon>
        <taxon>Chelicerata</taxon>
        <taxon>Arachnida</taxon>
        <taxon>Acari</taxon>
        <taxon>Parasitiformes</taxon>
        <taxon>Ixodida</taxon>
        <taxon>Ixodoidea</taxon>
        <taxon>Ixodidae</taxon>
        <taxon>Rhipicephalinae</taxon>
        <taxon>Dermacentor</taxon>
    </lineage>
</organism>
<reference evidence="1" key="1">
    <citation type="submission" date="2020-05" db="EMBL/GenBank/DDBJ databases">
        <title>Large-scale comparative analyses of tick genomes elucidate their genetic diversity and vector capacities.</title>
        <authorList>
            <person name="Jia N."/>
            <person name="Wang J."/>
            <person name="Shi W."/>
            <person name="Du L."/>
            <person name="Sun Y."/>
            <person name="Zhan W."/>
            <person name="Jiang J."/>
            <person name="Wang Q."/>
            <person name="Zhang B."/>
            <person name="Ji P."/>
            <person name="Sakyi L.B."/>
            <person name="Cui X."/>
            <person name="Yuan T."/>
            <person name="Jiang B."/>
            <person name="Yang W."/>
            <person name="Lam T.T.-Y."/>
            <person name="Chang Q."/>
            <person name="Ding S."/>
            <person name="Wang X."/>
            <person name="Zhu J."/>
            <person name="Ruan X."/>
            <person name="Zhao L."/>
            <person name="Wei J."/>
            <person name="Que T."/>
            <person name="Du C."/>
            <person name="Cheng J."/>
            <person name="Dai P."/>
            <person name="Han X."/>
            <person name="Huang E."/>
            <person name="Gao Y."/>
            <person name="Liu J."/>
            <person name="Shao H."/>
            <person name="Ye R."/>
            <person name="Li L."/>
            <person name="Wei W."/>
            <person name="Wang X."/>
            <person name="Wang C."/>
            <person name="Yang T."/>
            <person name="Huo Q."/>
            <person name="Li W."/>
            <person name="Guo W."/>
            <person name="Chen H."/>
            <person name="Zhou L."/>
            <person name="Ni X."/>
            <person name="Tian J."/>
            <person name="Zhou Y."/>
            <person name="Sheng Y."/>
            <person name="Liu T."/>
            <person name="Pan Y."/>
            <person name="Xia L."/>
            <person name="Li J."/>
            <person name="Zhao F."/>
            <person name="Cao W."/>
        </authorList>
    </citation>
    <scope>NUCLEOTIDE SEQUENCE</scope>
    <source>
        <strain evidence="1">Dsil-2018</strain>
    </source>
</reference>
<keyword evidence="2" id="KW-1185">Reference proteome</keyword>
<name>A0ACB8DX95_DERSI</name>
<proteinExistence type="predicted"/>
<sequence length="358" mass="40193">MIRVSLYRKQTDFCKECGRLCHRPDVCPRPEVKLCPTCGSKNPSSEHECTPKCRTCGEAHPTADRMCEAKYKLPHIVKQRRWQSRSREERECTLEEGKTTPQWTLFPSGYSIAEGKGQSRSRFGSLSPIRRWSRSRNRRKCRSQSRSRSGSRNQNRNRPLPDGMRATHGETQTGPHKRAPPSLAARGETPDSLLAARIEKMERENKELREELGRARKQNEKSARNIDELQEMLNDLLKSMRGSSGGIPSSSTSREAIERGDATATGGEVGETGMCYGEQAPATAGSKRKGTSNVPPMEDTVDHAQAPKRPRSGARKIDAIEEMVNKLTDKTERMFDMLLTKLNEFDVGRNAQHAAVNT</sequence>
<accession>A0ACB8DX95</accession>
<protein>
    <submittedName>
        <fullName evidence="1">Uncharacterized protein</fullName>
    </submittedName>
</protein>
<gene>
    <name evidence="1" type="ORF">HPB49_007610</name>
</gene>
<dbReference type="EMBL" id="CM023470">
    <property type="protein sequence ID" value="KAH7978978.1"/>
    <property type="molecule type" value="Genomic_DNA"/>
</dbReference>
<evidence type="ECO:0000313" key="2">
    <source>
        <dbReference type="Proteomes" id="UP000821865"/>
    </source>
</evidence>